<dbReference type="AlphaFoldDB" id="A0A378HZJ8"/>
<dbReference type="Proteomes" id="UP000254968">
    <property type="component" value="Unassembled WGS sequence"/>
</dbReference>
<gene>
    <name evidence="1" type="ORF">NCTC13315_00453</name>
</gene>
<dbReference type="EMBL" id="UGNV01000001">
    <property type="protein sequence ID" value="STX27931.1"/>
    <property type="molecule type" value="Genomic_DNA"/>
</dbReference>
<accession>A0A378HZJ8</accession>
<sequence length="364" mass="41699">MEGRYEDSSPLIKIGEAASQFARSFISRGGTQMENNELDAEHLLQHFQGVEDVRNVAQMMANERLKHFNKMSNRDALEEIAQLIWFDIVNEIPMKYTVGNCDELAHLALNYVLDKTDLKAEVFRVYGGSHETNGHVFLVIGRKIPSDMSDPLTWGDDAVICDPWANKVYPAATYKENLKNYYFDKVAYKNGLEDLTDEHHVTLKGYILDTDFLRKAKDTALKEFKTFFNNEIEPIFKSLSTYRDGLAAELKTLKSFQGNEQKIIIISNKIAELNEVINDITYKKNKINQETKDYKLVQGSILTVIPEIGRNAITKMHFQPAELQILIGKASTQEQVSRFFSPPKDTQTALEEMTNKVNQEIKKW</sequence>
<evidence type="ECO:0000313" key="2">
    <source>
        <dbReference type="Proteomes" id="UP000254968"/>
    </source>
</evidence>
<reference evidence="1 2" key="1">
    <citation type="submission" date="2018-06" db="EMBL/GenBank/DDBJ databases">
        <authorList>
            <consortium name="Pathogen Informatics"/>
            <person name="Doyle S."/>
        </authorList>
    </citation>
    <scope>NUCLEOTIDE SEQUENCE [LARGE SCALE GENOMIC DNA]</scope>
    <source>
        <strain evidence="1 2">NCTC13315</strain>
    </source>
</reference>
<name>A0A378HZJ8_9GAMM</name>
<evidence type="ECO:0000313" key="1">
    <source>
        <dbReference type="EMBL" id="STX27931.1"/>
    </source>
</evidence>
<protein>
    <submittedName>
        <fullName evidence="1">Uncharacterized protein</fullName>
    </submittedName>
</protein>
<organism evidence="1 2">
    <name type="scientific">Legionella beliardensis</name>
    <dbReference type="NCBI Taxonomy" id="91822"/>
    <lineage>
        <taxon>Bacteria</taxon>
        <taxon>Pseudomonadati</taxon>
        <taxon>Pseudomonadota</taxon>
        <taxon>Gammaproteobacteria</taxon>
        <taxon>Legionellales</taxon>
        <taxon>Legionellaceae</taxon>
        <taxon>Legionella</taxon>
    </lineage>
</organism>
<dbReference type="OrthoDB" id="9152014at2"/>
<proteinExistence type="predicted"/>
<keyword evidence="2" id="KW-1185">Reference proteome</keyword>
<dbReference type="RefSeq" id="WP_115301717.1">
    <property type="nucleotide sequence ID" value="NZ_CAAAHO010000006.1"/>
</dbReference>